<keyword evidence="4" id="KW-1185">Reference proteome</keyword>
<gene>
    <name evidence="3" type="ORF">VSX56_13860</name>
</gene>
<reference evidence="3 4" key="1">
    <citation type="submission" date="2024-06" db="EMBL/GenBank/DDBJ databases">
        <title>Thioclava kandeliae sp. nov. from a rhizosphere soil sample of Kandelia candel in a mangrove.</title>
        <authorList>
            <person name="Mu T."/>
        </authorList>
    </citation>
    <scope>NUCLEOTIDE SEQUENCE [LARGE SCALE GENOMIC DNA]</scope>
    <source>
        <strain evidence="3 4">CPCC 100088</strain>
    </source>
</reference>
<name>A0ABV1SIZ0_9RHOB</name>
<feature type="domain" description="Glycosyl transferase family 1" evidence="1">
    <location>
        <begin position="187"/>
        <end position="344"/>
    </location>
</feature>
<dbReference type="EC" id="2.4.-.-" evidence="3"/>
<dbReference type="Gene3D" id="3.40.50.2000">
    <property type="entry name" value="Glycogen Phosphorylase B"/>
    <property type="match status" value="2"/>
</dbReference>
<dbReference type="Pfam" id="PF13439">
    <property type="entry name" value="Glyco_transf_4"/>
    <property type="match status" value="1"/>
</dbReference>
<organism evidence="3 4">
    <name type="scientific">Thioclava kandeliae</name>
    <dbReference type="NCBI Taxonomy" id="3070818"/>
    <lineage>
        <taxon>Bacteria</taxon>
        <taxon>Pseudomonadati</taxon>
        <taxon>Pseudomonadota</taxon>
        <taxon>Alphaproteobacteria</taxon>
        <taxon>Rhodobacterales</taxon>
        <taxon>Paracoccaceae</taxon>
        <taxon>Thioclava</taxon>
    </lineage>
</organism>
<dbReference type="Pfam" id="PF00534">
    <property type="entry name" value="Glycos_transf_1"/>
    <property type="match status" value="1"/>
</dbReference>
<protein>
    <submittedName>
        <fullName evidence="3">Glycosyltransferase</fullName>
        <ecNumber evidence="3">2.4.-.-</ecNumber>
    </submittedName>
</protein>
<proteinExistence type="predicted"/>
<keyword evidence="3" id="KW-0328">Glycosyltransferase</keyword>
<dbReference type="PANTHER" id="PTHR12526:SF630">
    <property type="entry name" value="GLYCOSYLTRANSFERASE"/>
    <property type="match status" value="1"/>
</dbReference>
<dbReference type="RefSeq" id="WP_350937935.1">
    <property type="nucleotide sequence ID" value="NZ_JAYWLC010000012.1"/>
</dbReference>
<accession>A0ABV1SIZ0</accession>
<dbReference type="Proteomes" id="UP001438953">
    <property type="component" value="Unassembled WGS sequence"/>
</dbReference>
<dbReference type="InterPro" id="IPR001296">
    <property type="entry name" value="Glyco_trans_1"/>
</dbReference>
<evidence type="ECO:0000313" key="3">
    <source>
        <dbReference type="EMBL" id="MER5172858.1"/>
    </source>
</evidence>
<feature type="domain" description="Glycosyltransferase subfamily 4-like N-terminal" evidence="2">
    <location>
        <begin position="16"/>
        <end position="177"/>
    </location>
</feature>
<dbReference type="PANTHER" id="PTHR12526">
    <property type="entry name" value="GLYCOSYLTRANSFERASE"/>
    <property type="match status" value="1"/>
</dbReference>
<dbReference type="GO" id="GO:0016757">
    <property type="term" value="F:glycosyltransferase activity"/>
    <property type="evidence" value="ECO:0007669"/>
    <property type="project" value="UniProtKB-KW"/>
</dbReference>
<evidence type="ECO:0000259" key="2">
    <source>
        <dbReference type="Pfam" id="PF13439"/>
    </source>
</evidence>
<comment type="caution">
    <text evidence="3">The sequence shown here is derived from an EMBL/GenBank/DDBJ whole genome shotgun (WGS) entry which is preliminary data.</text>
</comment>
<evidence type="ECO:0000313" key="4">
    <source>
        <dbReference type="Proteomes" id="UP001438953"/>
    </source>
</evidence>
<keyword evidence="3" id="KW-0808">Transferase</keyword>
<dbReference type="EMBL" id="JAYWLC010000012">
    <property type="protein sequence ID" value="MER5172858.1"/>
    <property type="molecule type" value="Genomic_DNA"/>
</dbReference>
<dbReference type="InterPro" id="IPR028098">
    <property type="entry name" value="Glyco_trans_4-like_N"/>
</dbReference>
<dbReference type="SUPFAM" id="SSF53756">
    <property type="entry name" value="UDP-Glycosyltransferase/glycogen phosphorylase"/>
    <property type="match status" value="1"/>
</dbReference>
<sequence length="388" mass="41791">MRIAHILTRLLRAGSEENTLSTALWQAQHGHEVHIIHGPDPDRGWAAEYGHLMAFHTLPDMVHPVAPLADLRAVLALRGLLRKLDPDVLHTHQSKAGVLGALAAPACPHMAVLRGLHIVSFQTSSWPKRGLFLGLEHIAARFSDRFLAVSDATGRAYLQAGIAREVTTIHSGMDLARFTTAGPAPDLPSDGPMIVMLAAFEPRKRHAAFLEALPPLLARHPDLRLCFAGKGPEEAAIRAQIARMGLGDHVLMLGHRPDPEALIARADLSILCSTNEGLPRVIVQSLAGGCPVVSTDLPALREVLTDGVNGLIAPPDDLPAMIGMIDALLDGPAHLARLAQGAQETDLSNWALDRLGRESTRQSVLAWQARQARHQRRAAAHLAKGVIQ</sequence>
<evidence type="ECO:0000259" key="1">
    <source>
        <dbReference type="Pfam" id="PF00534"/>
    </source>
</evidence>